<dbReference type="EMBL" id="AQPF01000019">
    <property type="protein sequence ID" value="KAF0805262.1"/>
    <property type="molecule type" value="Genomic_DNA"/>
</dbReference>
<keyword evidence="1" id="KW-1133">Transmembrane helix</keyword>
<organism evidence="2 3">
    <name type="scientific">Alcanivorax xiamenensis</name>
    <dbReference type="NCBI Taxonomy" id="1177156"/>
    <lineage>
        <taxon>Bacteria</taxon>
        <taxon>Pseudomonadati</taxon>
        <taxon>Pseudomonadota</taxon>
        <taxon>Gammaproteobacteria</taxon>
        <taxon>Oceanospirillales</taxon>
        <taxon>Alcanivoracaceae</taxon>
        <taxon>Alcanivorax</taxon>
    </lineage>
</organism>
<keyword evidence="1" id="KW-0472">Membrane</keyword>
<protein>
    <submittedName>
        <fullName evidence="2">Uncharacterized protein</fullName>
    </submittedName>
</protein>
<keyword evidence="1" id="KW-0812">Transmembrane</keyword>
<accession>A0ABQ6Y7R6</accession>
<name>A0ABQ6Y7R6_9GAMM</name>
<keyword evidence="3" id="KW-1185">Reference proteome</keyword>
<dbReference type="RefSeq" id="WP_159660923.1">
    <property type="nucleotide sequence ID" value="NZ_AQPF01000019.1"/>
</dbReference>
<comment type="caution">
    <text evidence="2">The sequence shown here is derived from an EMBL/GenBank/DDBJ whole genome shotgun (WGS) entry which is preliminary data.</text>
</comment>
<feature type="transmembrane region" description="Helical" evidence="1">
    <location>
        <begin position="55"/>
        <end position="78"/>
    </location>
</feature>
<dbReference type="Proteomes" id="UP000771797">
    <property type="component" value="Unassembled WGS sequence"/>
</dbReference>
<evidence type="ECO:0000313" key="3">
    <source>
        <dbReference type="Proteomes" id="UP000771797"/>
    </source>
</evidence>
<proteinExistence type="predicted"/>
<evidence type="ECO:0000256" key="1">
    <source>
        <dbReference type="SAM" id="Phobius"/>
    </source>
</evidence>
<evidence type="ECO:0000313" key="2">
    <source>
        <dbReference type="EMBL" id="KAF0805262.1"/>
    </source>
</evidence>
<feature type="transmembrane region" description="Helical" evidence="1">
    <location>
        <begin position="31"/>
        <end position="48"/>
    </location>
</feature>
<reference evidence="2 3" key="1">
    <citation type="submission" date="2012-09" db="EMBL/GenBank/DDBJ databases">
        <title>Genome Sequence of alkane-degrading Bacterium Alcanivorax sp. 6-D-6.</title>
        <authorList>
            <person name="Lai Q."/>
            <person name="Shao Z."/>
        </authorList>
    </citation>
    <scope>NUCLEOTIDE SEQUENCE [LARGE SCALE GENOMIC DNA]</scope>
    <source>
        <strain evidence="2 3">6-D-6</strain>
    </source>
</reference>
<sequence length="98" mass="10713">MGAPPLFSDLLPEPVLPIRLLDWADVTPPDWLAAPMAVVVVVGALLWSGRIRQTVVVNFLALGMMLPALNLCLFGMAVHLSHGYMTQQLVELLPPWLS</sequence>
<gene>
    <name evidence="2" type="ORF">A6D6_02499</name>
</gene>